<dbReference type="PANTHER" id="PTHR11773">
    <property type="entry name" value="GLYCINE DEHYDROGENASE, DECARBOXYLATING"/>
    <property type="match status" value="1"/>
</dbReference>
<organism evidence="1">
    <name type="scientific">marine sediment metagenome</name>
    <dbReference type="NCBI Taxonomy" id="412755"/>
    <lineage>
        <taxon>unclassified sequences</taxon>
        <taxon>metagenomes</taxon>
        <taxon>ecological metagenomes</taxon>
    </lineage>
</organism>
<comment type="caution">
    <text evidence="1">The sequence shown here is derived from an EMBL/GenBank/DDBJ whole genome shotgun (WGS) entry which is preliminary data.</text>
</comment>
<dbReference type="GO" id="GO:0016594">
    <property type="term" value="F:glycine binding"/>
    <property type="evidence" value="ECO:0007669"/>
    <property type="project" value="TreeGrafter"/>
</dbReference>
<dbReference type="GO" id="GO:0005960">
    <property type="term" value="C:glycine cleavage complex"/>
    <property type="evidence" value="ECO:0007669"/>
    <property type="project" value="TreeGrafter"/>
</dbReference>
<dbReference type="InterPro" id="IPR015421">
    <property type="entry name" value="PyrdxlP-dep_Trfase_major"/>
</dbReference>
<dbReference type="GO" id="GO:0030170">
    <property type="term" value="F:pyridoxal phosphate binding"/>
    <property type="evidence" value="ECO:0007669"/>
    <property type="project" value="TreeGrafter"/>
</dbReference>
<dbReference type="GO" id="GO:0005829">
    <property type="term" value="C:cytosol"/>
    <property type="evidence" value="ECO:0007669"/>
    <property type="project" value="TreeGrafter"/>
</dbReference>
<dbReference type="GO" id="GO:0019464">
    <property type="term" value="P:glycine decarboxylation via glycine cleavage system"/>
    <property type="evidence" value="ECO:0007669"/>
    <property type="project" value="TreeGrafter"/>
</dbReference>
<evidence type="ECO:0000313" key="1">
    <source>
        <dbReference type="EMBL" id="GAI97386.1"/>
    </source>
</evidence>
<accession>X1U181</accession>
<protein>
    <recommendedName>
        <fullName evidence="2">Glycine dehydrogenase (aminomethyl-transferring)</fullName>
    </recommendedName>
</protein>
<dbReference type="InterPro" id="IPR015424">
    <property type="entry name" value="PyrdxlP-dep_Trfase"/>
</dbReference>
<reference evidence="1" key="1">
    <citation type="journal article" date="2014" name="Front. Microbiol.">
        <title>High frequency of phylogenetically diverse reductive dehalogenase-homologous genes in deep subseafloor sedimentary metagenomes.</title>
        <authorList>
            <person name="Kawai M."/>
            <person name="Futagami T."/>
            <person name="Toyoda A."/>
            <person name="Takaki Y."/>
            <person name="Nishi S."/>
            <person name="Hori S."/>
            <person name="Arai W."/>
            <person name="Tsubouchi T."/>
            <person name="Morono Y."/>
            <person name="Uchiyama I."/>
            <person name="Ito T."/>
            <person name="Fujiyama A."/>
            <person name="Inagaki F."/>
            <person name="Takami H."/>
        </authorList>
    </citation>
    <scope>NUCLEOTIDE SEQUENCE</scope>
    <source>
        <strain evidence="1">Expedition CK06-06</strain>
    </source>
</reference>
<gene>
    <name evidence="1" type="ORF">S12H4_35262</name>
</gene>
<dbReference type="EMBL" id="BARW01020929">
    <property type="protein sequence ID" value="GAI97386.1"/>
    <property type="molecule type" value="Genomic_DNA"/>
</dbReference>
<dbReference type="SUPFAM" id="SSF53383">
    <property type="entry name" value="PLP-dependent transferases"/>
    <property type="match status" value="1"/>
</dbReference>
<dbReference type="InterPro" id="IPR020581">
    <property type="entry name" value="GDC_P"/>
</dbReference>
<feature type="non-terminal residue" evidence="1">
    <location>
        <position position="195"/>
    </location>
</feature>
<dbReference type="Gene3D" id="6.20.440.10">
    <property type="match status" value="1"/>
</dbReference>
<dbReference type="AlphaFoldDB" id="X1U181"/>
<evidence type="ECO:0008006" key="2">
    <source>
        <dbReference type="Google" id="ProtNLM"/>
    </source>
</evidence>
<dbReference type="Gene3D" id="3.40.640.10">
    <property type="entry name" value="Type I PLP-dependent aspartate aminotransferase-like (Major domain)"/>
    <property type="match status" value="1"/>
</dbReference>
<name>X1U181_9ZZZZ</name>
<sequence>MKEEVKLRKYHAPVWSEPIIMEMGHEGERGISITEAEEEVKAVVGDAKSYIPLEMRRKELPKLPELAQPQVLRHFEHLTQQTLGMEETIDIGSGTCTMKYSPKVNEILAGMPQMTEIHPFQDEDTIQGILEIVYRFDLICREISGMDQFTFQPGGGSQAAYANACVMRAYHDVRGELAQRNEIITTIFSHPCDTA</sequence>
<proteinExistence type="predicted"/>
<dbReference type="PANTHER" id="PTHR11773:SF1">
    <property type="entry name" value="GLYCINE DEHYDROGENASE (DECARBOXYLATING), MITOCHONDRIAL"/>
    <property type="match status" value="1"/>
</dbReference>
<dbReference type="GO" id="GO:0004375">
    <property type="term" value="F:glycine dehydrogenase (decarboxylating) activity"/>
    <property type="evidence" value="ECO:0007669"/>
    <property type="project" value="InterPro"/>
</dbReference>